<keyword evidence="7" id="KW-0626">Porin</keyword>
<gene>
    <name evidence="11" type="ORF">GTPT_2380</name>
</gene>
<evidence type="ECO:0000256" key="9">
    <source>
        <dbReference type="ARBA" id="ARBA00023237"/>
    </source>
</evidence>
<feature type="chain" id="PRO_5001793432" evidence="10">
    <location>
        <begin position="25"/>
        <end position="429"/>
    </location>
</feature>
<dbReference type="GO" id="GO:0015288">
    <property type="term" value="F:porin activity"/>
    <property type="evidence" value="ECO:0007669"/>
    <property type="project" value="UniProtKB-KW"/>
</dbReference>
<dbReference type="AlphaFoldDB" id="A0A085JDS3"/>
<evidence type="ECO:0000256" key="8">
    <source>
        <dbReference type="ARBA" id="ARBA00023136"/>
    </source>
</evidence>
<accession>A0A085JDS3</accession>
<comment type="subcellular location">
    <subcellularLocation>
        <location evidence="1">Cell outer membrane</location>
        <topology evidence="1">Multi-pass membrane protein</topology>
    </subcellularLocation>
</comment>
<dbReference type="Pfam" id="PF02264">
    <property type="entry name" value="LamB"/>
    <property type="match status" value="1"/>
</dbReference>
<dbReference type="SUPFAM" id="SSF56935">
    <property type="entry name" value="Porins"/>
    <property type="match status" value="1"/>
</dbReference>
<dbReference type="PANTHER" id="PTHR38762">
    <property type="entry name" value="CRYPTIC OUTER MEMBRANE PORIN BGLH-RELATED"/>
    <property type="match status" value="1"/>
</dbReference>
<keyword evidence="8" id="KW-0472">Membrane</keyword>
<sequence>MTTQGRVAATLTLLAVVSAPSAYALDFHGYARSGIGWSTRGGEQQCSAVTGGGSKYRLGNECETYAELKLGQQVWQQGASGFYFDTNLAYAVSQQADFEAVSPALREVNIQGDNLIAALPGAKLWAGKRFYQRHDVHMIDFYYWDISGPGAGLENITTDWGKVSLAATRNSEAGGAQGYIDNEHKVKEAITDTFDLRLAGITLGKAGTLELGVDYGRASASDGYHLSPTASKQGWMATVEHTLETGEGYNKLVLQYATDAMTSLRNGRGEGASAENNGRMVRIIDHGAYDLQGAWRMMYVAMLQDVRRDNGNGSRWFTAGIRPMYQWTPVMSTLFEAGYDQVKSQRTGQQNHQVKLTLAQQWQAGSSIWSRPALRFYATYANWREKWGYASTTLPGFVSGLAYSDSDAHKFSRGSNDEISVGAQMEIWW</sequence>
<feature type="signal peptide" evidence="10">
    <location>
        <begin position="1"/>
        <end position="24"/>
    </location>
</feature>
<comment type="caution">
    <text evidence="11">The sequence shown here is derived from an EMBL/GenBank/DDBJ whole genome shotgun (WGS) entry which is preliminary data.</text>
</comment>
<dbReference type="NCBIfam" id="NF006860">
    <property type="entry name" value="PRK09360.1"/>
    <property type="match status" value="1"/>
</dbReference>
<dbReference type="Gene3D" id="2.40.170.10">
    <property type="entry name" value="Porin, LamB type"/>
    <property type="match status" value="1"/>
</dbReference>
<keyword evidence="4" id="KW-1134">Transmembrane beta strand</keyword>
<dbReference type="InterPro" id="IPR050286">
    <property type="entry name" value="G_neg_Bact_CarbUptk_Porin"/>
</dbReference>
<protein>
    <submittedName>
        <fullName evidence="11">Maltoporin</fullName>
    </submittedName>
</protein>
<dbReference type="PANTHER" id="PTHR38762:SF1">
    <property type="entry name" value="CRYPTIC OUTER MEMBRANE PORIN BGLH-RELATED"/>
    <property type="match status" value="1"/>
</dbReference>
<dbReference type="RefSeq" id="WP_029989555.1">
    <property type="nucleotide sequence ID" value="NZ_ATMJ01000004.1"/>
</dbReference>
<dbReference type="GO" id="GO:0006811">
    <property type="term" value="P:monoatomic ion transport"/>
    <property type="evidence" value="ECO:0007669"/>
    <property type="project" value="UniProtKB-KW"/>
</dbReference>
<dbReference type="Proteomes" id="UP000028602">
    <property type="component" value="Unassembled WGS sequence"/>
</dbReference>
<evidence type="ECO:0000256" key="7">
    <source>
        <dbReference type="ARBA" id="ARBA00023114"/>
    </source>
</evidence>
<evidence type="ECO:0000256" key="2">
    <source>
        <dbReference type="ARBA" id="ARBA00007055"/>
    </source>
</evidence>
<keyword evidence="12" id="KW-1185">Reference proteome</keyword>
<dbReference type="GO" id="GO:0015144">
    <property type="term" value="F:carbohydrate transmembrane transporter activity"/>
    <property type="evidence" value="ECO:0007669"/>
    <property type="project" value="TreeGrafter"/>
</dbReference>
<dbReference type="eggNOG" id="COG4580">
    <property type="taxonomic scope" value="Bacteria"/>
</dbReference>
<organism evidence="11 12">
    <name type="scientific">Tatumella ptyseos ATCC 33301</name>
    <dbReference type="NCBI Taxonomy" id="1005995"/>
    <lineage>
        <taxon>Bacteria</taxon>
        <taxon>Pseudomonadati</taxon>
        <taxon>Pseudomonadota</taxon>
        <taxon>Gammaproteobacteria</taxon>
        <taxon>Enterobacterales</taxon>
        <taxon>Erwiniaceae</taxon>
        <taxon>Tatumella</taxon>
    </lineage>
</organism>
<dbReference type="GO" id="GO:0009279">
    <property type="term" value="C:cell outer membrane"/>
    <property type="evidence" value="ECO:0007669"/>
    <property type="project" value="UniProtKB-SubCell"/>
</dbReference>
<dbReference type="InterPro" id="IPR036998">
    <property type="entry name" value="Porin_LamB_sf"/>
</dbReference>
<evidence type="ECO:0000256" key="1">
    <source>
        <dbReference type="ARBA" id="ARBA00004571"/>
    </source>
</evidence>
<proteinExistence type="inferred from homology"/>
<evidence type="ECO:0000313" key="12">
    <source>
        <dbReference type="Proteomes" id="UP000028602"/>
    </source>
</evidence>
<comment type="similarity">
    <text evidence="2">Belongs to the porin LamB (TC 1.B.3) family.</text>
</comment>
<keyword evidence="10" id="KW-0732">Signal</keyword>
<evidence type="ECO:0000313" key="11">
    <source>
        <dbReference type="EMBL" id="KFD18619.1"/>
    </source>
</evidence>
<keyword evidence="6" id="KW-0406">Ion transport</keyword>
<name>A0A085JDS3_9GAMM</name>
<dbReference type="CDD" id="cd01346">
    <property type="entry name" value="Maltoporin-like"/>
    <property type="match status" value="1"/>
</dbReference>
<evidence type="ECO:0000256" key="6">
    <source>
        <dbReference type="ARBA" id="ARBA00023065"/>
    </source>
</evidence>
<evidence type="ECO:0000256" key="5">
    <source>
        <dbReference type="ARBA" id="ARBA00022692"/>
    </source>
</evidence>
<dbReference type="OrthoDB" id="106611at2"/>
<evidence type="ECO:0000256" key="10">
    <source>
        <dbReference type="SAM" id="SignalP"/>
    </source>
</evidence>
<keyword evidence="9" id="KW-0998">Cell outer membrane</keyword>
<reference evidence="11 12" key="1">
    <citation type="submission" date="2014-05" db="EMBL/GenBank/DDBJ databases">
        <title>ATOL: Assembling a taxonomically balanced genome-scale reconstruction of the evolutionary history of the Enterobacteriaceae.</title>
        <authorList>
            <person name="Plunkett G.III."/>
            <person name="Neeno-Eckwall E.C."/>
            <person name="Glasner J.D."/>
            <person name="Perna N.T."/>
        </authorList>
    </citation>
    <scope>NUCLEOTIDE SEQUENCE [LARGE SCALE GENOMIC DNA]</scope>
    <source>
        <strain evidence="11 12">ATCC 33301</strain>
    </source>
</reference>
<evidence type="ECO:0000256" key="3">
    <source>
        <dbReference type="ARBA" id="ARBA00022448"/>
    </source>
</evidence>
<keyword evidence="5" id="KW-0812">Transmembrane</keyword>
<dbReference type="EMBL" id="JMPR01000037">
    <property type="protein sequence ID" value="KFD18619.1"/>
    <property type="molecule type" value="Genomic_DNA"/>
</dbReference>
<keyword evidence="3" id="KW-0813">Transport</keyword>
<evidence type="ECO:0000256" key="4">
    <source>
        <dbReference type="ARBA" id="ARBA00022452"/>
    </source>
</evidence>
<dbReference type="GO" id="GO:0015774">
    <property type="term" value="P:polysaccharide transport"/>
    <property type="evidence" value="ECO:0007669"/>
    <property type="project" value="TreeGrafter"/>
</dbReference>
<dbReference type="GO" id="GO:0046930">
    <property type="term" value="C:pore complex"/>
    <property type="evidence" value="ECO:0007669"/>
    <property type="project" value="UniProtKB-KW"/>
</dbReference>
<dbReference type="InterPro" id="IPR003192">
    <property type="entry name" value="Porin_LamB"/>
</dbReference>